<reference evidence="2" key="2">
    <citation type="submission" date="2021-04" db="EMBL/GenBank/DDBJ databases">
        <authorList>
            <person name="Gilroy R."/>
        </authorList>
    </citation>
    <scope>NUCLEOTIDE SEQUENCE</scope>
    <source>
        <strain evidence="2">CHK188-5543</strain>
    </source>
</reference>
<accession>A0A9D2B8G2</accession>
<name>A0A9D2B8G2_9FIRM</name>
<evidence type="ECO:0000313" key="3">
    <source>
        <dbReference type="Proteomes" id="UP000886800"/>
    </source>
</evidence>
<proteinExistence type="predicted"/>
<gene>
    <name evidence="2" type="ORF">H9736_07320</name>
</gene>
<evidence type="ECO:0000313" key="2">
    <source>
        <dbReference type="EMBL" id="HIX66044.1"/>
    </source>
</evidence>
<feature type="coiled-coil region" evidence="1">
    <location>
        <begin position="22"/>
        <end position="112"/>
    </location>
</feature>
<reference evidence="2" key="1">
    <citation type="journal article" date="2021" name="PeerJ">
        <title>Extensive microbial diversity within the chicken gut microbiome revealed by metagenomics and culture.</title>
        <authorList>
            <person name="Gilroy R."/>
            <person name="Ravi A."/>
            <person name="Getino M."/>
            <person name="Pursley I."/>
            <person name="Horton D.L."/>
            <person name="Alikhan N.F."/>
            <person name="Baker D."/>
            <person name="Gharbi K."/>
            <person name="Hall N."/>
            <person name="Watson M."/>
            <person name="Adriaenssens E.M."/>
            <person name="Foster-Nyarko E."/>
            <person name="Jarju S."/>
            <person name="Secka A."/>
            <person name="Antonio M."/>
            <person name="Oren A."/>
            <person name="Chaudhuri R.R."/>
            <person name="La Ragione R."/>
            <person name="Hildebrand F."/>
            <person name="Pallen M.J."/>
        </authorList>
    </citation>
    <scope>NUCLEOTIDE SEQUENCE</scope>
    <source>
        <strain evidence="2">CHK188-5543</strain>
    </source>
</reference>
<keyword evidence="1" id="KW-0175">Coiled coil</keyword>
<protein>
    <submittedName>
        <fullName evidence="2">Uncharacterized protein</fullName>
    </submittedName>
</protein>
<sequence length="113" mass="13232">MDHELLEQLQLIVERLGDIQGRMATKEELRALEARMATKEDLQALEDRMTTKMADLEGRMATKEELRELETRIMVTLENDVSRRISSLFDGYQMAMEKQYELERRVARLENAG</sequence>
<comment type="caution">
    <text evidence="2">The sequence shown here is derived from an EMBL/GenBank/DDBJ whole genome shotgun (WGS) entry which is preliminary data.</text>
</comment>
<dbReference type="AlphaFoldDB" id="A0A9D2B8G2"/>
<organism evidence="2 3">
    <name type="scientific">Candidatus Anaerotruncus excrementipullorum</name>
    <dbReference type="NCBI Taxonomy" id="2838465"/>
    <lineage>
        <taxon>Bacteria</taxon>
        <taxon>Bacillati</taxon>
        <taxon>Bacillota</taxon>
        <taxon>Clostridia</taxon>
        <taxon>Eubacteriales</taxon>
        <taxon>Oscillospiraceae</taxon>
        <taxon>Anaerotruncus</taxon>
    </lineage>
</organism>
<dbReference type="Proteomes" id="UP000886800">
    <property type="component" value="Unassembled WGS sequence"/>
</dbReference>
<dbReference type="EMBL" id="DXES01000162">
    <property type="protein sequence ID" value="HIX66044.1"/>
    <property type="molecule type" value="Genomic_DNA"/>
</dbReference>
<evidence type="ECO:0000256" key="1">
    <source>
        <dbReference type="SAM" id="Coils"/>
    </source>
</evidence>